<dbReference type="PANTHER" id="PTHR33608">
    <property type="entry name" value="BLL2464 PROTEIN"/>
    <property type="match status" value="1"/>
</dbReference>
<organism evidence="3 4">
    <name type="scientific">Natrarchaeobius chitinivorans</name>
    <dbReference type="NCBI Taxonomy" id="1679083"/>
    <lineage>
        <taxon>Archaea</taxon>
        <taxon>Methanobacteriati</taxon>
        <taxon>Methanobacteriota</taxon>
        <taxon>Stenosarchaea group</taxon>
        <taxon>Halobacteria</taxon>
        <taxon>Halobacteriales</taxon>
        <taxon>Natrialbaceae</taxon>
        <taxon>Natrarchaeobius</taxon>
    </lineage>
</organism>
<dbReference type="AlphaFoldDB" id="A0A3N6NBI8"/>
<evidence type="ECO:0000256" key="1">
    <source>
        <dbReference type="SAM" id="MobiDB-lite"/>
    </source>
</evidence>
<evidence type="ECO:0000313" key="4">
    <source>
        <dbReference type="Proteomes" id="UP000282323"/>
    </source>
</evidence>
<sequence length="535" mass="58673">MRPTRRTWGVGLLALSTAVLAVVVSHPLLLGATVMIGVWILVRQYRFYQELSRMCRTLTFEQTPERSVLRTGETTTVTVRAALEPSQLALTFTAGLPTATVNQSGPSSTVLELEPESTAGSKTIRFECPVAGRHQFDRATVTATDGWFRETLDVGPAPTITVDARGPREVHVGSGGDRVSIVQGQHSSDQSGSGLTPAELREYVPGDNTDRIDWKATARLATPHIRTYEANTDRPTILVVDHRSTLDTGPAGETKLDYLRDVALSIVASARQLDDPVGLVAVGNSGITVQTDLTTDLTQYRRIRQQLFDLEATIESPPDHGRRKPGPGTDTSEPPRSTTQTPVEGPRRWKNAPPTRARVAVRKLEHGDRDVFSRTLGPFYRQRQTYQTRLESEPLRSALRTTLRTQQRKPWTILFTDDSDPVALREAVQIARTNGSYVLVLITPSVLFEPGSLATVEESYDRYVAFEELRRDLDRLEGVTALEVAPREQLATVLAAGHTHSTAMPGSRSDKPTGGRSDEPTEGRSDIPTGADSNG</sequence>
<dbReference type="EMBL" id="REGA01000004">
    <property type="protein sequence ID" value="RQG96012.1"/>
    <property type="molecule type" value="Genomic_DNA"/>
</dbReference>
<dbReference type="OrthoDB" id="3263at2157"/>
<evidence type="ECO:0000313" key="3">
    <source>
        <dbReference type="EMBL" id="RQG96012.1"/>
    </source>
</evidence>
<feature type="region of interest" description="Disordered" evidence="1">
    <location>
        <begin position="310"/>
        <end position="354"/>
    </location>
</feature>
<gene>
    <name evidence="3" type="ORF">EA473_07505</name>
</gene>
<accession>A0A3N6NBI8</accession>
<reference evidence="3 4" key="1">
    <citation type="submission" date="2018-10" db="EMBL/GenBank/DDBJ databases">
        <title>Natrarchaeobius chitinivorans gen. nov., sp. nov., and Natrarchaeobius haloalkaliphilus sp. nov., alkaliphilic, chitin-utilizing haloarchaea from hypersaline alkaline lakes.</title>
        <authorList>
            <person name="Sorokin D.Y."/>
            <person name="Elcheninov A.G."/>
            <person name="Kostrikina N.A."/>
            <person name="Bale N.J."/>
            <person name="Sinninghe Damste J.S."/>
            <person name="Khijniak T.V."/>
            <person name="Kublanov I.V."/>
            <person name="Toshchakov S.V."/>
        </authorList>
    </citation>
    <scope>NUCLEOTIDE SEQUENCE [LARGE SCALE GENOMIC DNA]</scope>
    <source>
        <strain evidence="3 4">AArcht4T</strain>
    </source>
</reference>
<comment type="caution">
    <text evidence="3">The sequence shown here is derived from an EMBL/GenBank/DDBJ whole genome shotgun (WGS) entry which is preliminary data.</text>
</comment>
<dbReference type="Proteomes" id="UP000282323">
    <property type="component" value="Unassembled WGS sequence"/>
</dbReference>
<feature type="region of interest" description="Disordered" evidence="1">
    <location>
        <begin position="496"/>
        <end position="535"/>
    </location>
</feature>
<feature type="compositionally biased region" description="Basic and acidic residues" evidence="1">
    <location>
        <begin position="508"/>
        <end position="525"/>
    </location>
</feature>
<feature type="domain" description="DUF58" evidence="2">
    <location>
        <begin position="199"/>
        <end position="288"/>
    </location>
</feature>
<protein>
    <submittedName>
        <fullName evidence="3">DUF58 domain-containing protein</fullName>
    </submittedName>
</protein>
<dbReference type="InterPro" id="IPR002881">
    <property type="entry name" value="DUF58"/>
</dbReference>
<dbReference type="Pfam" id="PF01882">
    <property type="entry name" value="DUF58"/>
    <property type="match status" value="1"/>
</dbReference>
<feature type="compositionally biased region" description="Polar residues" evidence="1">
    <location>
        <begin position="329"/>
        <end position="342"/>
    </location>
</feature>
<proteinExistence type="predicted"/>
<keyword evidence="4" id="KW-1185">Reference proteome</keyword>
<dbReference type="PANTHER" id="PTHR33608:SF6">
    <property type="entry name" value="BLL2464 PROTEIN"/>
    <property type="match status" value="1"/>
</dbReference>
<dbReference type="RefSeq" id="WP_124195011.1">
    <property type="nucleotide sequence ID" value="NZ_REGA01000004.1"/>
</dbReference>
<evidence type="ECO:0000259" key="2">
    <source>
        <dbReference type="Pfam" id="PF01882"/>
    </source>
</evidence>
<name>A0A3N6NBI8_NATCH</name>